<dbReference type="RefSeq" id="WP_338834044.1">
    <property type="nucleotide sequence ID" value="NZ_CP147711.1"/>
</dbReference>
<dbReference type="Gene3D" id="1.20.1250.20">
    <property type="entry name" value="MFS general substrate transporter like domains"/>
    <property type="match status" value="1"/>
</dbReference>
<evidence type="ECO:0000256" key="2">
    <source>
        <dbReference type="ARBA" id="ARBA00022475"/>
    </source>
</evidence>
<evidence type="ECO:0000256" key="3">
    <source>
        <dbReference type="ARBA" id="ARBA00022692"/>
    </source>
</evidence>
<comment type="subcellular location">
    <subcellularLocation>
        <location evidence="1">Cell membrane</location>
        <topology evidence="1">Multi-pass membrane protein</topology>
    </subcellularLocation>
</comment>
<feature type="transmembrane region" description="Helical" evidence="6">
    <location>
        <begin position="142"/>
        <end position="166"/>
    </location>
</feature>
<dbReference type="InterPro" id="IPR036259">
    <property type="entry name" value="MFS_trans_sf"/>
</dbReference>
<feature type="transmembrane region" description="Helical" evidence="6">
    <location>
        <begin position="195"/>
        <end position="213"/>
    </location>
</feature>
<sequence>MSSAARVLPALLAVSIQKDLGWQISDVAWPITFGIAVSASASPLATRGLERWGVRWPLVVSLVLLAVSLASTTLATSPGHLVLAWGLGLGCSGSLSASILGAMVGSRRSAAHCGTRFGLLTSMQFLGSAAGLLLASRAVEAFGWRIAFHAAAVVVLTTAFVVVLLVPASGREVTPQQSASSRHAPSYPEGRGWRFWALAAIFCICGASTSGLIDSQLSILCMGAGLGLSSSADVMAIFLLGGAIGSVASGYLADRYPARMLLAGYFVARALILLWLLRGGDQGETPATIKVRLRRWGRTEGRAQPDRRTVPIGVARFWTRLAAGCGWCKLLVRLDKRESMPCLASTSPTTR</sequence>
<protein>
    <submittedName>
        <fullName evidence="8">MFS transporter</fullName>
    </submittedName>
</protein>
<dbReference type="PANTHER" id="PTHR43124">
    <property type="entry name" value="PURINE EFFLUX PUMP PBUE"/>
    <property type="match status" value="1"/>
</dbReference>
<accession>A0ABZ2NZR8</accession>
<dbReference type="Proteomes" id="UP001432046">
    <property type="component" value="Chromosome"/>
</dbReference>
<feature type="transmembrane region" description="Helical" evidence="6">
    <location>
        <begin position="82"/>
        <end position="105"/>
    </location>
</feature>
<gene>
    <name evidence="8" type="ORF">WDK88_01875</name>
</gene>
<feature type="transmembrane region" description="Helical" evidence="6">
    <location>
        <begin position="27"/>
        <end position="46"/>
    </location>
</feature>
<evidence type="ECO:0000256" key="4">
    <source>
        <dbReference type="ARBA" id="ARBA00022989"/>
    </source>
</evidence>
<evidence type="ECO:0000313" key="9">
    <source>
        <dbReference type="Proteomes" id="UP001432046"/>
    </source>
</evidence>
<dbReference type="InterPro" id="IPR050189">
    <property type="entry name" value="MFS_Efflux_Transporters"/>
</dbReference>
<reference evidence="8" key="2">
    <citation type="submission" date="2024-03" db="EMBL/GenBank/DDBJ databases">
        <authorList>
            <person name="Bromfield E.S.P."/>
            <person name="Cloutier S."/>
        </authorList>
    </citation>
    <scope>NUCLEOTIDE SEQUENCE</scope>
    <source>
        <strain evidence="8">5S5</strain>
    </source>
</reference>
<keyword evidence="4 6" id="KW-1133">Transmembrane helix</keyword>
<evidence type="ECO:0000256" key="1">
    <source>
        <dbReference type="ARBA" id="ARBA00004651"/>
    </source>
</evidence>
<feature type="transmembrane region" description="Helical" evidence="6">
    <location>
        <begin position="233"/>
        <end position="253"/>
    </location>
</feature>
<name>A0ABZ2NZR8_9BRAD</name>
<dbReference type="PROSITE" id="PS50850">
    <property type="entry name" value="MFS"/>
    <property type="match status" value="1"/>
</dbReference>
<evidence type="ECO:0000313" key="8">
    <source>
        <dbReference type="EMBL" id="WXC80428.1"/>
    </source>
</evidence>
<evidence type="ECO:0000256" key="5">
    <source>
        <dbReference type="ARBA" id="ARBA00023136"/>
    </source>
</evidence>
<keyword evidence="2" id="KW-1003">Cell membrane</keyword>
<dbReference type="Pfam" id="PF07690">
    <property type="entry name" value="MFS_1"/>
    <property type="match status" value="1"/>
</dbReference>
<evidence type="ECO:0000256" key="6">
    <source>
        <dbReference type="SAM" id="Phobius"/>
    </source>
</evidence>
<feature type="transmembrane region" description="Helical" evidence="6">
    <location>
        <begin position="58"/>
        <end position="76"/>
    </location>
</feature>
<feature type="domain" description="Major facilitator superfamily (MFS) profile" evidence="7">
    <location>
        <begin position="1"/>
        <end position="351"/>
    </location>
</feature>
<keyword evidence="9" id="KW-1185">Reference proteome</keyword>
<dbReference type="InterPro" id="IPR020846">
    <property type="entry name" value="MFS_dom"/>
</dbReference>
<organism evidence="8 9">
    <name type="scientific">Bradyrhizobium septentrionale</name>
    <dbReference type="NCBI Taxonomy" id="1404411"/>
    <lineage>
        <taxon>Bacteria</taxon>
        <taxon>Pseudomonadati</taxon>
        <taxon>Pseudomonadota</taxon>
        <taxon>Alphaproteobacteria</taxon>
        <taxon>Hyphomicrobiales</taxon>
        <taxon>Nitrobacteraceae</taxon>
        <taxon>Bradyrhizobium</taxon>
    </lineage>
</organism>
<feature type="transmembrane region" description="Helical" evidence="6">
    <location>
        <begin position="260"/>
        <end position="277"/>
    </location>
</feature>
<dbReference type="PANTHER" id="PTHR43124:SF3">
    <property type="entry name" value="CHLORAMPHENICOL EFFLUX PUMP RV0191"/>
    <property type="match status" value="1"/>
</dbReference>
<feature type="transmembrane region" description="Helical" evidence="6">
    <location>
        <begin position="117"/>
        <end position="136"/>
    </location>
</feature>
<dbReference type="SUPFAM" id="SSF103473">
    <property type="entry name" value="MFS general substrate transporter"/>
    <property type="match status" value="1"/>
</dbReference>
<keyword evidence="3 6" id="KW-0812">Transmembrane</keyword>
<keyword evidence="5 6" id="KW-0472">Membrane</keyword>
<dbReference type="EMBL" id="CP147711">
    <property type="protein sequence ID" value="WXC80428.1"/>
    <property type="molecule type" value="Genomic_DNA"/>
</dbReference>
<proteinExistence type="predicted"/>
<reference evidence="8" key="1">
    <citation type="journal article" date="2021" name="Int. J. Syst. Evol. Microbiol.">
        <title>Bradyrhizobium septentrionale sp. nov. (sv. septentrionale) and Bradyrhizobium quebecense sp. nov. (sv. septentrionale) associated with legumes native to Canada possess rearranged symbiosis genes and numerous insertion sequences.</title>
        <authorList>
            <person name="Bromfield E.S.P."/>
            <person name="Cloutier S."/>
        </authorList>
    </citation>
    <scope>NUCLEOTIDE SEQUENCE</scope>
    <source>
        <strain evidence="8">5S5</strain>
    </source>
</reference>
<dbReference type="InterPro" id="IPR011701">
    <property type="entry name" value="MFS"/>
</dbReference>
<evidence type="ECO:0000259" key="7">
    <source>
        <dbReference type="PROSITE" id="PS50850"/>
    </source>
</evidence>